<dbReference type="InterPro" id="IPR017039">
    <property type="entry name" value="Virul_fac_BrkB"/>
</dbReference>
<dbReference type="AlphaFoldDB" id="A0A1U7HHN9"/>
<dbReference type="NCBIfam" id="TIGR00765">
    <property type="entry name" value="yihY_not_rbn"/>
    <property type="match status" value="1"/>
</dbReference>
<feature type="transmembrane region" description="Helical" evidence="6">
    <location>
        <begin position="215"/>
        <end position="236"/>
    </location>
</feature>
<protein>
    <submittedName>
        <fullName evidence="7">Ribonuclease BN</fullName>
    </submittedName>
</protein>
<evidence type="ECO:0000256" key="2">
    <source>
        <dbReference type="ARBA" id="ARBA00022475"/>
    </source>
</evidence>
<evidence type="ECO:0000256" key="1">
    <source>
        <dbReference type="ARBA" id="ARBA00004651"/>
    </source>
</evidence>
<keyword evidence="2" id="KW-1003">Cell membrane</keyword>
<keyword evidence="4 6" id="KW-1133">Transmembrane helix</keyword>
<dbReference type="PIRSF" id="PIRSF035875">
    <property type="entry name" value="RNase_BN"/>
    <property type="match status" value="1"/>
</dbReference>
<name>A0A1U7HHN9_9CHRO</name>
<evidence type="ECO:0000256" key="6">
    <source>
        <dbReference type="SAM" id="Phobius"/>
    </source>
</evidence>
<proteinExistence type="predicted"/>
<keyword evidence="5 6" id="KW-0472">Membrane</keyword>
<dbReference type="Pfam" id="PF03631">
    <property type="entry name" value="Virul_fac_BrkB"/>
    <property type="match status" value="1"/>
</dbReference>
<dbReference type="PANTHER" id="PTHR30213:SF1">
    <property type="entry name" value="INNER MEMBRANE PROTEIN YHJD"/>
    <property type="match status" value="1"/>
</dbReference>
<evidence type="ECO:0000313" key="7">
    <source>
        <dbReference type="EMBL" id="OKH23106.1"/>
    </source>
</evidence>
<gene>
    <name evidence="7" type="ORF">NIES1031_18550</name>
</gene>
<accession>A0A1U7HHN9</accession>
<comment type="caution">
    <text evidence="7">The sequence shown here is derived from an EMBL/GenBank/DDBJ whole genome shotgun (WGS) entry which is preliminary data.</text>
</comment>
<feature type="transmembrane region" description="Helical" evidence="6">
    <location>
        <begin position="30"/>
        <end position="53"/>
    </location>
</feature>
<dbReference type="EMBL" id="MRCC01000017">
    <property type="protein sequence ID" value="OKH23106.1"/>
    <property type="molecule type" value="Genomic_DNA"/>
</dbReference>
<evidence type="ECO:0000256" key="4">
    <source>
        <dbReference type="ARBA" id="ARBA00022989"/>
    </source>
</evidence>
<feature type="transmembrane region" description="Helical" evidence="6">
    <location>
        <begin position="179"/>
        <end position="203"/>
    </location>
</feature>
<dbReference type="STRING" id="247279.NIES1031_18550"/>
<evidence type="ECO:0000256" key="5">
    <source>
        <dbReference type="ARBA" id="ARBA00023136"/>
    </source>
</evidence>
<organism evidence="7 8">
    <name type="scientific">Chroogloeocystis siderophila 5.2 s.c.1</name>
    <dbReference type="NCBI Taxonomy" id="247279"/>
    <lineage>
        <taxon>Bacteria</taxon>
        <taxon>Bacillati</taxon>
        <taxon>Cyanobacteriota</taxon>
        <taxon>Cyanophyceae</taxon>
        <taxon>Oscillatoriophycideae</taxon>
        <taxon>Chroococcales</taxon>
        <taxon>Chroococcaceae</taxon>
        <taxon>Chroogloeocystis</taxon>
    </lineage>
</organism>
<sequence length="329" mass="37013">MRYLQNLWQLLKKTISEWQFNQVSLLASSLAYYTVFSLVPLMILVIMMVGAIYGEAAAKQQLVDQIQGVVGTESAEVIATAIANMRQDATGGPFQLVFNLGFFAFGASGVFAQIQNALDKIWEVKPVPGKHITHFLRKRLVSFAMVLVIAFLLLVSFVANTVLASVVNVLNELTPGRGYWWQILSFVFSFCMITCLFAAIYTVLPDAKVRWRDALIGSIFTTILFMLGQYFFGLFLSQTNFASAYGVAGSFLIIITWIYYAAHILFLGAEFTKVYAKEHGAPIVPEEYAIPISEDLPQEPQKRKSSSGLLTNLRRKYMRAWHSLIGRRW</sequence>
<dbReference type="Proteomes" id="UP000185984">
    <property type="component" value="Unassembled WGS sequence"/>
</dbReference>
<dbReference type="RefSeq" id="WP_073550971.1">
    <property type="nucleotide sequence ID" value="NZ_CAWMVK010000009.1"/>
</dbReference>
<keyword evidence="8" id="KW-1185">Reference proteome</keyword>
<reference evidence="7 8" key="1">
    <citation type="submission" date="2016-11" db="EMBL/GenBank/DDBJ databases">
        <title>Draft Genome Sequences of Nine Cyanobacterial Strains from Diverse Habitats.</title>
        <authorList>
            <person name="Zhu T."/>
            <person name="Hou S."/>
            <person name="Lu X."/>
            <person name="Hess W.R."/>
        </authorList>
    </citation>
    <scope>NUCLEOTIDE SEQUENCE [LARGE SCALE GENOMIC DNA]</scope>
    <source>
        <strain evidence="7 8">5.2 s.c.1</strain>
    </source>
</reference>
<keyword evidence="3 6" id="KW-0812">Transmembrane</keyword>
<dbReference type="GO" id="GO:0005886">
    <property type="term" value="C:plasma membrane"/>
    <property type="evidence" value="ECO:0007669"/>
    <property type="project" value="UniProtKB-SubCell"/>
</dbReference>
<evidence type="ECO:0000256" key="3">
    <source>
        <dbReference type="ARBA" id="ARBA00022692"/>
    </source>
</evidence>
<feature type="transmembrane region" description="Helical" evidence="6">
    <location>
        <begin position="242"/>
        <end position="267"/>
    </location>
</feature>
<feature type="transmembrane region" description="Helical" evidence="6">
    <location>
        <begin position="140"/>
        <end position="159"/>
    </location>
</feature>
<dbReference type="PANTHER" id="PTHR30213">
    <property type="entry name" value="INNER MEMBRANE PROTEIN YHJD"/>
    <property type="match status" value="1"/>
</dbReference>
<dbReference type="OrthoDB" id="9797028at2"/>
<evidence type="ECO:0000313" key="8">
    <source>
        <dbReference type="Proteomes" id="UP000185984"/>
    </source>
</evidence>
<comment type="subcellular location">
    <subcellularLocation>
        <location evidence="1">Cell membrane</location>
        <topology evidence="1">Multi-pass membrane protein</topology>
    </subcellularLocation>
</comment>